<gene>
    <name evidence="2" type="ORF">A4A59_36410</name>
</gene>
<feature type="chain" id="PRO_5007596252" evidence="1">
    <location>
        <begin position="20"/>
        <end position="122"/>
    </location>
</feature>
<name>A0A154IQ74_RHILE</name>
<accession>A0A154IQ74</accession>
<reference evidence="2" key="1">
    <citation type="submission" date="2016-03" db="EMBL/GenBank/DDBJ databases">
        <title>Microsymbionts genomes from the relict species Vavilovia formosa.</title>
        <authorList>
            <person name="Chirak E."/>
            <person name="Kimeklis A."/>
            <person name="Kopat V."/>
            <person name="Andronov E."/>
        </authorList>
    </citation>
    <scope>NUCLEOTIDE SEQUENCE [LARGE SCALE GENOMIC DNA]</scope>
    <source>
        <strain evidence="2">Vaf12</strain>
    </source>
</reference>
<evidence type="ECO:0000256" key="1">
    <source>
        <dbReference type="SAM" id="SignalP"/>
    </source>
</evidence>
<keyword evidence="1" id="KW-0732">Signal</keyword>
<feature type="signal peptide" evidence="1">
    <location>
        <begin position="1"/>
        <end position="19"/>
    </location>
</feature>
<organism evidence="2">
    <name type="scientific">Rhizobium leguminosarum</name>
    <dbReference type="NCBI Taxonomy" id="384"/>
    <lineage>
        <taxon>Bacteria</taxon>
        <taxon>Pseudomonadati</taxon>
        <taxon>Pseudomonadota</taxon>
        <taxon>Alphaproteobacteria</taxon>
        <taxon>Hyphomicrobiales</taxon>
        <taxon>Rhizobiaceae</taxon>
        <taxon>Rhizobium/Agrobacterium group</taxon>
        <taxon>Rhizobium</taxon>
    </lineage>
</organism>
<evidence type="ECO:0000313" key="2">
    <source>
        <dbReference type="EMBL" id="KZB02764.1"/>
    </source>
</evidence>
<sequence>MRRVLLTLILCAQSASMSAASGPAVFHTASFGGSRSVSLSLAEGGPARDPAFDFDVVITLSEFDGGGLMLYRDGGRHKASVRCISPAMVRINSADYAIDVSVSPGADWKHDLWAALCTAPVS</sequence>
<protein>
    <submittedName>
        <fullName evidence="2">Uncharacterized protein</fullName>
    </submittedName>
</protein>
<dbReference type="AlphaFoldDB" id="A0A154IQ74"/>
<dbReference type="EMBL" id="LVYU01000027">
    <property type="protein sequence ID" value="KZB02764.1"/>
    <property type="molecule type" value="Genomic_DNA"/>
</dbReference>
<dbReference type="RefSeq" id="WP_062940205.1">
    <property type="nucleotide sequence ID" value="NZ_CP171844.1"/>
</dbReference>
<proteinExistence type="predicted"/>
<comment type="caution">
    <text evidence="2">The sequence shown here is derived from an EMBL/GenBank/DDBJ whole genome shotgun (WGS) entry which is preliminary data.</text>
</comment>